<evidence type="ECO:0000313" key="1">
    <source>
        <dbReference type="EMBL" id="TPX54087.1"/>
    </source>
</evidence>
<reference evidence="1 2" key="1">
    <citation type="journal article" date="2019" name="Sci. Rep.">
        <title>Comparative genomics of chytrid fungi reveal insights into the obligate biotrophic and pathogenic lifestyle of Synchytrium endobioticum.</title>
        <authorList>
            <person name="van de Vossenberg B.T.L.H."/>
            <person name="Warris S."/>
            <person name="Nguyen H.D.T."/>
            <person name="van Gent-Pelzer M.P.E."/>
            <person name="Joly D.L."/>
            <person name="van de Geest H.C."/>
            <person name="Bonants P.J.M."/>
            <person name="Smith D.S."/>
            <person name="Levesque C.A."/>
            <person name="van der Lee T.A.J."/>
        </authorList>
    </citation>
    <scope>NUCLEOTIDE SEQUENCE [LARGE SCALE GENOMIC DNA]</scope>
    <source>
        <strain evidence="1 2">MB42</strain>
    </source>
</reference>
<dbReference type="EMBL" id="QEAN01000009">
    <property type="protein sequence ID" value="TPX54087.1"/>
    <property type="molecule type" value="Genomic_DNA"/>
</dbReference>
<gene>
    <name evidence="1" type="ORF">SeMB42_g00454</name>
</gene>
<dbReference type="Proteomes" id="UP000317494">
    <property type="component" value="Unassembled WGS sequence"/>
</dbReference>
<evidence type="ECO:0000313" key="2">
    <source>
        <dbReference type="Proteomes" id="UP000317494"/>
    </source>
</evidence>
<accession>A0A507DS72</accession>
<keyword evidence="2" id="KW-1185">Reference proteome</keyword>
<name>A0A507DS72_9FUNG</name>
<proteinExistence type="predicted"/>
<dbReference type="AlphaFoldDB" id="A0A507DS72"/>
<sequence length="83" mass="9560">MSQLTLYHSTLPEYSERVIAGWLLCWKHECSWSRNIRNLTRTSLTTPDASSRVYATSIGQVIYIESLRLTASSNVIAMKIYYL</sequence>
<comment type="caution">
    <text evidence="1">The sequence shown here is derived from an EMBL/GenBank/DDBJ whole genome shotgun (WGS) entry which is preliminary data.</text>
</comment>
<organism evidence="1 2">
    <name type="scientific">Synchytrium endobioticum</name>
    <dbReference type="NCBI Taxonomy" id="286115"/>
    <lineage>
        <taxon>Eukaryota</taxon>
        <taxon>Fungi</taxon>
        <taxon>Fungi incertae sedis</taxon>
        <taxon>Chytridiomycota</taxon>
        <taxon>Chytridiomycota incertae sedis</taxon>
        <taxon>Chytridiomycetes</taxon>
        <taxon>Synchytriales</taxon>
        <taxon>Synchytriaceae</taxon>
        <taxon>Synchytrium</taxon>
    </lineage>
</organism>
<protein>
    <submittedName>
        <fullName evidence="1">Uncharacterized protein</fullName>
    </submittedName>
</protein>
<dbReference type="VEuPathDB" id="FungiDB:SeMB42_g00454"/>